<keyword evidence="1" id="KW-0472">Membrane</keyword>
<dbReference type="InterPro" id="IPR011042">
    <property type="entry name" value="6-blade_b-propeller_TolB-like"/>
</dbReference>
<dbReference type="SUPFAM" id="SSF50952">
    <property type="entry name" value="Soluble quinoprotein glucose dehydrogenase"/>
    <property type="match status" value="1"/>
</dbReference>
<reference evidence="3" key="1">
    <citation type="submission" date="2020-05" db="EMBL/GenBank/DDBJ databases">
        <title>WGS assembly of Panicum virgatum.</title>
        <authorList>
            <person name="Lovell J.T."/>
            <person name="Jenkins J."/>
            <person name="Shu S."/>
            <person name="Juenger T.E."/>
            <person name="Schmutz J."/>
        </authorList>
    </citation>
    <scope>NUCLEOTIDE SEQUENCE</scope>
    <source>
        <strain evidence="3">AP13</strain>
    </source>
</reference>
<keyword evidence="1" id="KW-1133">Transmembrane helix</keyword>
<proteinExistence type="predicted"/>
<dbReference type="AlphaFoldDB" id="A0A8T0V0M5"/>
<gene>
    <name evidence="3" type="ORF">PVAP13_3KG472400</name>
</gene>
<accession>A0A8T0V0M5</accession>
<feature type="transmembrane region" description="Helical" evidence="1">
    <location>
        <begin position="369"/>
        <end position="393"/>
    </location>
</feature>
<dbReference type="InterPro" id="IPR011041">
    <property type="entry name" value="Quinoprot_gluc/sorb_DH_b-prop"/>
</dbReference>
<evidence type="ECO:0000259" key="2">
    <source>
        <dbReference type="Pfam" id="PF07995"/>
    </source>
</evidence>
<feature type="domain" description="Glucose/Sorbosone dehydrogenase" evidence="2">
    <location>
        <begin position="53"/>
        <end position="209"/>
    </location>
</feature>
<dbReference type="PANTHER" id="PTHR19328:SF13">
    <property type="entry name" value="HIPL1 PROTEIN"/>
    <property type="match status" value="1"/>
</dbReference>
<evidence type="ECO:0000256" key="1">
    <source>
        <dbReference type="SAM" id="Phobius"/>
    </source>
</evidence>
<evidence type="ECO:0000313" key="3">
    <source>
        <dbReference type="EMBL" id="KAG2629992.1"/>
    </source>
</evidence>
<dbReference type="PANTHER" id="PTHR19328">
    <property type="entry name" value="HEDGEHOG-INTERACTING PROTEIN"/>
    <property type="match status" value="1"/>
</dbReference>
<organism evidence="3 4">
    <name type="scientific">Panicum virgatum</name>
    <name type="common">Blackwell switchgrass</name>
    <dbReference type="NCBI Taxonomy" id="38727"/>
    <lineage>
        <taxon>Eukaryota</taxon>
        <taxon>Viridiplantae</taxon>
        <taxon>Streptophyta</taxon>
        <taxon>Embryophyta</taxon>
        <taxon>Tracheophyta</taxon>
        <taxon>Spermatophyta</taxon>
        <taxon>Magnoliopsida</taxon>
        <taxon>Liliopsida</taxon>
        <taxon>Poales</taxon>
        <taxon>Poaceae</taxon>
        <taxon>PACMAD clade</taxon>
        <taxon>Panicoideae</taxon>
        <taxon>Panicodae</taxon>
        <taxon>Paniceae</taxon>
        <taxon>Panicinae</taxon>
        <taxon>Panicum</taxon>
        <taxon>Panicum sect. Hiantes</taxon>
    </lineage>
</organism>
<dbReference type="Proteomes" id="UP000823388">
    <property type="component" value="Chromosome 3K"/>
</dbReference>
<protein>
    <recommendedName>
        <fullName evidence="2">Glucose/Sorbosone dehydrogenase domain-containing protein</fullName>
    </recommendedName>
</protein>
<dbReference type="Gene3D" id="2.120.10.30">
    <property type="entry name" value="TolB, C-terminal domain"/>
    <property type="match status" value="1"/>
</dbReference>
<comment type="caution">
    <text evidence="3">The sequence shown here is derived from an EMBL/GenBank/DDBJ whole genome shotgun (WGS) entry which is preliminary data.</text>
</comment>
<dbReference type="InterPro" id="IPR012938">
    <property type="entry name" value="Glc/Sorbosone_DH"/>
</dbReference>
<name>A0A8T0V0M5_PANVG</name>
<keyword evidence="4" id="KW-1185">Reference proteome</keyword>
<dbReference type="Pfam" id="PF07995">
    <property type="entry name" value="GSDH"/>
    <property type="match status" value="1"/>
</dbReference>
<dbReference type="EMBL" id="CM029041">
    <property type="protein sequence ID" value="KAG2629992.1"/>
    <property type="molecule type" value="Genomic_DNA"/>
</dbReference>
<evidence type="ECO:0000313" key="4">
    <source>
        <dbReference type="Proteomes" id="UP000823388"/>
    </source>
</evidence>
<keyword evidence="1" id="KW-0812">Transmembrane</keyword>
<sequence>MAAHPDGSGRAFLYTQDGKVWLVAVPARGSGAALQVDGDGAILNLGGPTLIRLTGLALHPKFAASGRLFVSYTCDSATSPACGGAASSSSSAAARNGSRYQLVVEEFTTKGGADYGKITETRRIFAMGLPPQLVDAPNQQHGGQIFFCPGDDDGHLYLAAGHGGGAGGEASSPFLGKIIRLHVDRMPDNNEPKIFASGLSNPRGCSFDSMRPSDLYCAGVDERQNEQVYLISNHSASPATAAVSVVISHGRPTGGLIVGGILNRGPADPFLNGRYVYIYNSSVWAAAETTASNGLHAYPSARIPNVRCSESSLMPCDGEAIAGSIVFLGQDSMMDVYIITVGGIYRVIPPGLCAGGAPPPAPPQQMPPWLTWLISILGFIFLVAIPAISSCLCGGAGAAAGRPTPNWYLSLSCCSWNCCSSGTTN</sequence>